<comment type="caution">
    <text evidence="2">The sequence shown here is derived from an EMBL/GenBank/DDBJ whole genome shotgun (WGS) entry which is preliminary data.</text>
</comment>
<protein>
    <submittedName>
        <fullName evidence="2">Uncharacterized protein</fullName>
    </submittedName>
</protein>
<sequence>MATPASGAPDQAHREGQAYADEAGRWRPRKLKKDGTPRKSRRGWGPYRTVPNERSAAFNLTLDVQNLQQTVRNLTALRDILHTKTLVQRHSPEGSLSKLVHEYLHVFRKGVLPLEMADDRDQWAFMRRVMAEEVDLGYGVCGPGAIMEQMANYSTFLRFISLRGLVDTIVVAEDSVLISDKAWFRFQVTRRTIEMVFPHILGNEWLVAQLVGQEVEAQGRSTFHFNATGKCFRYDVEMDFVGAFMRVVKDPRIVKVLLGPALITHNAMLGVIDDPEEREDEEDEEKAPAPHRDRSEKGNCGQQNVRHTPGPRTGVSSSDEFCHRIVDEYFAAFASGYHKDASSQVLQRNFLQHRFASKKQVDVANESNRVKERWCALSKCFDLVQFQQESEARTALFDDSSNLCQVESAARYTLCITFRTIESVFPHLVSSTTLLDALVGAVIEVPSQILFSIEKRSGHISSINEKMEFAAAMAEIVPERHELSFVLSNALLVDDGVGYDSSSVASALAPPALYQHKQHFHQTQVCENYRDDSGPISRTMNIADILG</sequence>
<gene>
    <name evidence="2" type="ORF">PF011_g26204</name>
</gene>
<dbReference type="AlphaFoldDB" id="A0A6A3HN01"/>
<dbReference type="EMBL" id="QXFW01003401">
    <property type="protein sequence ID" value="KAE8970991.1"/>
    <property type="molecule type" value="Genomic_DNA"/>
</dbReference>
<feature type="compositionally biased region" description="Basic residues" evidence="1">
    <location>
        <begin position="26"/>
        <end position="42"/>
    </location>
</feature>
<proteinExistence type="predicted"/>
<name>A0A6A3HN01_9STRA</name>
<feature type="region of interest" description="Disordered" evidence="1">
    <location>
        <begin position="1"/>
        <end position="48"/>
    </location>
</feature>
<evidence type="ECO:0000313" key="2">
    <source>
        <dbReference type="EMBL" id="KAE8970991.1"/>
    </source>
</evidence>
<dbReference type="Proteomes" id="UP000460718">
    <property type="component" value="Unassembled WGS sequence"/>
</dbReference>
<feature type="region of interest" description="Disordered" evidence="1">
    <location>
        <begin position="273"/>
        <end position="317"/>
    </location>
</feature>
<evidence type="ECO:0000313" key="3">
    <source>
        <dbReference type="Proteomes" id="UP000460718"/>
    </source>
</evidence>
<reference evidence="2 3" key="1">
    <citation type="submission" date="2018-09" db="EMBL/GenBank/DDBJ databases">
        <title>Genomic investigation of the strawberry pathogen Phytophthora fragariae indicates pathogenicity is determined by transcriptional variation in three key races.</title>
        <authorList>
            <person name="Adams T.M."/>
            <person name="Armitage A.D."/>
            <person name="Sobczyk M.K."/>
            <person name="Bates H.J."/>
            <person name="Dunwell J.M."/>
            <person name="Nellist C.F."/>
            <person name="Harrison R.J."/>
        </authorList>
    </citation>
    <scope>NUCLEOTIDE SEQUENCE [LARGE SCALE GENOMIC DNA]</scope>
    <source>
        <strain evidence="2 3">SCRP245</strain>
    </source>
</reference>
<feature type="compositionally biased region" description="Basic and acidic residues" evidence="1">
    <location>
        <begin position="286"/>
        <end position="297"/>
    </location>
</feature>
<organism evidence="2 3">
    <name type="scientific">Phytophthora fragariae</name>
    <dbReference type="NCBI Taxonomy" id="53985"/>
    <lineage>
        <taxon>Eukaryota</taxon>
        <taxon>Sar</taxon>
        <taxon>Stramenopiles</taxon>
        <taxon>Oomycota</taxon>
        <taxon>Peronosporomycetes</taxon>
        <taxon>Peronosporales</taxon>
        <taxon>Peronosporaceae</taxon>
        <taxon>Phytophthora</taxon>
    </lineage>
</organism>
<feature type="compositionally biased region" description="Acidic residues" evidence="1">
    <location>
        <begin position="273"/>
        <end position="285"/>
    </location>
</feature>
<evidence type="ECO:0000256" key="1">
    <source>
        <dbReference type="SAM" id="MobiDB-lite"/>
    </source>
</evidence>
<accession>A0A6A3HN01</accession>